<sequence>MSAKKRGSPARTRSMMSLSVRPQRRLLSARVNRSQSFAGVLSSHERGPRNFPAFSPPGPPRKPPALSRVSRMFSVAHPATKVPQPERLDLVYAALKRGLTAYLEVHQQEQEKLQGQIRESKRNSRLGFLYDLDKQVKSIERFLRRLEFHASKIDELYEAYCVQRRLRDGAYNMVRAYSTGSPGSREARDSLAEATRGHREYTESMCLLESELEAQLGEFHLRMKGLAGFARLCVGDQYEICMKYGRQRWKLRGRIEGSGKQVWDSEETVFLPLLTEFLSIKVTELKGLANHVVVGSVSCETKDLFAALPQVVAVDINDLGTIKLSLEVTWSPFDKDDQPSAASTVNKASTVTKRFSTYSQSPPDTPSLREQAFYNMLRRQEELENGTAWSLSSESSDDSSSPQLSGATRHSSAPRPLVQQPEPLPIQVAFRRPETPTSGPVDEEGAVAPVLANGHAPYSRTLSHISEASVDAALAEASVEAVGLESIARGPSLPAHPDPTHGEHPGPVSPALDPGNSATSPTLSTTGPAYISTDPAPSAHLDLVHKTPDSSSPELPGPTHTTTSSTYSAMRPTHSAASLTHTTTGSTHKPMLSTLTITDPTPSATGPAQTTTSLTHTVTNLTHTVTSPTHKPIPTDKSRMSTHTSTSPTPNAKDPVQTTRSPTHPVTSPTLITVSPSTSLDLTTLPSPSAHTDPTLPGTDPLSCSHPASTPCTQADPIAPSTSYPGPTCSSWEPLTSPSPDPQEPILQSPSPAPSSLDPVPQHSDFSLTVAAQAPVPGAAGEAGDRRLEEALGALMAALDDYRGQFPELQGLEQEVTRLESLLMQRQGLTRSRASSLSITVEHALESFSFLNEDEDEDHDGPRDRPPSSLEPGAEDSLYSLSARPLSTECPALDTALVQHLYHCSRLLLKLGTFGPLRCQEAWALERLLQEARVIEAVCELSRRWEIPATSAQEVVQFSASRPGFLTFWDQCTEGLSPFICSVERVRLTFCNQYSARLSLRQPGLAEAGEWAAYLPPLPSFLGSPHRHGGPHPRLEKQVLHPSPLPPELSSSRGKGASARARPSPLPELTLVSQCLWR</sequence>
<feature type="compositionally biased region" description="Polar residues" evidence="2">
    <location>
        <begin position="593"/>
        <end position="609"/>
    </location>
</feature>
<reference evidence="4" key="1">
    <citation type="submission" date="2023-03" db="UniProtKB">
        <authorList>
            <consortium name="Ensembl"/>
        </authorList>
    </citation>
    <scope>IDENTIFICATION</scope>
</reference>
<evidence type="ECO:0000256" key="1">
    <source>
        <dbReference type="ARBA" id="ARBA00005744"/>
    </source>
</evidence>
<name>A0A8C4LXH0_EQUAS</name>
<evidence type="ECO:0000256" key="2">
    <source>
        <dbReference type="SAM" id="MobiDB-lite"/>
    </source>
</evidence>
<accession>A0A8C4LXH0</accession>
<evidence type="ECO:0000259" key="3">
    <source>
        <dbReference type="Pfam" id="PF15903"/>
    </source>
</evidence>
<dbReference type="Ensembl" id="ENSEAST00005020129.1">
    <property type="protein sequence ID" value="ENSEASP00005018553.1"/>
    <property type="gene ID" value="ENSEASG00005012769.1"/>
</dbReference>
<dbReference type="AlphaFoldDB" id="A0A8C4LXH0"/>
<dbReference type="InterPro" id="IPR026136">
    <property type="entry name" value="RIPOR3"/>
</dbReference>
<feature type="domain" description="FAM65 N-terminal" evidence="3">
    <location>
        <begin position="31"/>
        <end position="379"/>
    </location>
</feature>
<protein>
    <submittedName>
        <fullName evidence="4">RHO family interacting cell polarization regulator 1</fullName>
    </submittedName>
</protein>
<feature type="region of interest" description="Disordered" evidence="2">
    <location>
        <begin position="1"/>
        <end position="26"/>
    </location>
</feature>
<gene>
    <name evidence="4" type="primary">RIPOR1</name>
</gene>
<feature type="compositionally biased region" description="Low complexity" evidence="2">
    <location>
        <begin position="390"/>
        <end position="405"/>
    </location>
</feature>
<organism evidence="4">
    <name type="scientific">Equus asinus asinus</name>
    <dbReference type="NCBI Taxonomy" id="83772"/>
    <lineage>
        <taxon>Eukaryota</taxon>
        <taxon>Metazoa</taxon>
        <taxon>Chordata</taxon>
        <taxon>Craniata</taxon>
        <taxon>Vertebrata</taxon>
        <taxon>Euteleostomi</taxon>
        <taxon>Mammalia</taxon>
        <taxon>Eutheria</taxon>
        <taxon>Laurasiatheria</taxon>
        <taxon>Perissodactyla</taxon>
        <taxon>Equidae</taxon>
        <taxon>Equus</taxon>
    </lineage>
</organism>
<feature type="region of interest" description="Disordered" evidence="2">
    <location>
        <begin position="39"/>
        <end position="65"/>
    </location>
</feature>
<feature type="region of interest" description="Disordered" evidence="2">
    <location>
        <begin position="850"/>
        <end position="875"/>
    </location>
</feature>
<dbReference type="InterPro" id="IPR031780">
    <property type="entry name" value="FAM65_N"/>
</dbReference>
<feature type="compositionally biased region" description="Low complexity" evidence="2">
    <location>
        <begin position="610"/>
        <end position="629"/>
    </location>
</feature>
<feature type="compositionally biased region" description="Polar residues" evidence="2">
    <location>
        <begin position="641"/>
        <end position="692"/>
    </location>
</feature>
<feature type="compositionally biased region" description="Pro residues" evidence="2">
    <location>
        <begin position="54"/>
        <end position="63"/>
    </location>
</feature>
<feature type="compositionally biased region" description="Polar residues" evidence="2">
    <location>
        <begin position="549"/>
        <end position="568"/>
    </location>
</feature>
<dbReference type="GO" id="GO:0005737">
    <property type="term" value="C:cytoplasm"/>
    <property type="evidence" value="ECO:0007669"/>
    <property type="project" value="TreeGrafter"/>
</dbReference>
<feature type="compositionally biased region" description="Polar residues" evidence="2">
    <location>
        <begin position="720"/>
        <end position="736"/>
    </location>
</feature>
<feature type="region of interest" description="Disordered" evidence="2">
    <location>
        <begin position="1025"/>
        <end position="1064"/>
    </location>
</feature>
<dbReference type="PANTHER" id="PTHR15829">
    <property type="entry name" value="PROTEIN KINASE PKN/PRK1, EFFECTOR"/>
    <property type="match status" value="1"/>
</dbReference>
<dbReference type="Pfam" id="PF15903">
    <property type="entry name" value="PL48"/>
    <property type="match status" value="1"/>
</dbReference>
<feature type="region of interest" description="Disordered" evidence="2">
    <location>
        <begin position="489"/>
        <end position="763"/>
    </location>
</feature>
<evidence type="ECO:0000313" key="4">
    <source>
        <dbReference type="Ensembl" id="ENSEASP00005018553.1"/>
    </source>
</evidence>
<feature type="compositionally biased region" description="Low complexity" evidence="2">
    <location>
        <begin position="1048"/>
        <end position="1063"/>
    </location>
</feature>
<comment type="similarity">
    <text evidence="1">Belongs to the RIPOR family.</text>
</comment>
<feature type="region of interest" description="Disordered" evidence="2">
    <location>
        <begin position="385"/>
        <end position="422"/>
    </location>
</feature>
<proteinExistence type="inferred from homology"/>
<dbReference type="PANTHER" id="PTHR15829:SF1">
    <property type="entry name" value="RHO FAMILY-INTERACTING CELL POLARIZATION REGULATOR 1"/>
    <property type="match status" value="1"/>
</dbReference>
<feature type="compositionally biased region" description="Polar residues" evidence="2">
    <location>
        <begin position="516"/>
        <end position="527"/>
    </location>
</feature>
<feature type="compositionally biased region" description="Low complexity" evidence="2">
    <location>
        <begin position="573"/>
        <end position="588"/>
    </location>
</feature>